<accession>A0ABQ5TNA2</accession>
<dbReference type="SUPFAM" id="SSF55781">
    <property type="entry name" value="GAF domain-like"/>
    <property type="match status" value="1"/>
</dbReference>
<dbReference type="InterPro" id="IPR036390">
    <property type="entry name" value="WH_DNA-bd_sf"/>
</dbReference>
<evidence type="ECO:0000259" key="5">
    <source>
        <dbReference type="PROSITE" id="PS51078"/>
    </source>
</evidence>
<dbReference type="SUPFAM" id="SSF46785">
    <property type="entry name" value="Winged helix' DNA-binding domain"/>
    <property type="match status" value="1"/>
</dbReference>
<dbReference type="SMART" id="SM00346">
    <property type="entry name" value="HTH_ICLR"/>
    <property type="match status" value="1"/>
</dbReference>
<evidence type="ECO:0000259" key="4">
    <source>
        <dbReference type="PROSITE" id="PS51077"/>
    </source>
</evidence>
<dbReference type="InterPro" id="IPR050707">
    <property type="entry name" value="HTH_MetabolicPath_Reg"/>
</dbReference>
<dbReference type="PANTHER" id="PTHR30136">
    <property type="entry name" value="HELIX-TURN-HELIX TRANSCRIPTIONAL REGULATOR, ICLR FAMILY"/>
    <property type="match status" value="1"/>
</dbReference>
<evidence type="ECO:0000313" key="7">
    <source>
        <dbReference type="Proteomes" id="UP001275436"/>
    </source>
</evidence>
<keyword evidence="1" id="KW-0805">Transcription regulation</keyword>
<keyword evidence="2" id="KW-0238">DNA-binding</keyword>
<dbReference type="Gene3D" id="1.10.10.10">
    <property type="entry name" value="Winged helix-like DNA-binding domain superfamily/Winged helix DNA-binding domain"/>
    <property type="match status" value="1"/>
</dbReference>
<organism evidence="6 7">
    <name type="scientific">Oceanobacillus kimchii</name>
    <dbReference type="NCBI Taxonomy" id="746691"/>
    <lineage>
        <taxon>Bacteria</taxon>
        <taxon>Bacillati</taxon>
        <taxon>Bacillota</taxon>
        <taxon>Bacilli</taxon>
        <taxon>Bacillales</taxon>
        <taxon>Bacillaceae</taxon>
        <taxon>Oceanobacillus</taxon>
    </lineage>
</organism>
<dbReference type="Proteomes" id="UP001275436">
    <property type="component" value="Unassembled WGS sequence"/>
</dbReference>
<reference evidence="6 7" key="1">
    <citation type="submission" date="2023-02" db="EMBL/GenBank/DDBJ databases">
        <title>Oceanobacillus kimchii IFOP_LL358 isolated form Alexandrium catenella lab strain.</title>
        <authorList>
            <person name="Gajardo G."/>
            <person name="Ueki S."/>
            <person name="Maruyama F."/>
        </authorList>
    </citation>
    <scope>NUCLEOTIDE SEQUENCE [LARGE SCALE GENOMIC DNA]</scope>
    <source>
        <strain evidence="6 7">IFOP_LL358</strain>
    </source>
</reference>
<keyword evidence="7" id="KW-1185">Reference proteome</keyword>
<gene>
    <name evidence="6" type="ORF">MACH08_33510</name>
</gene>
<keyword evidence="3" id="KW-0804">Transcription</keyword>
<protein>
    <submittedName>
        <fullName evidence="6">IclR family transcriptional regulator</fullName>
    </submittedName>
</protein>
<evidence type="ECO:0000256" key="2">
    <source>
        <dbReference type="ARBA" id="ARBA00023125"/>
    </source>
</evidence>
<dbReference type="PROSITE" id="PS51078">
    <property type="entry name" value="ICLR_ED"/>
    <property type="match status" value="1"/>
</dbReference>
<name>A0ABQ5TNA2_9BACI</name>
<dbReference type="InterPro" id="IPR036388">
    <property type="entry name" value="WH-like_DNA-bd_sf"/>
</dbReference>
<dbReference type="InterPro" id="IPR014757">
    <property type="entry name" value="Tscrpt_reg_IclR_C"/>
</dbReference>
<dbReference type="PROSITE" id="PS51077">
    <property type="entry name" value="HTH_ICLR"/>
    <property type="match status" value="1"/>
</dbReference>
<sequence>MTKKKYWVPALERANTVIEEIANSPHQLRLIDLSNRLEINKSSMFSLLHTLETLGWVTKDKSETYALGSVLGFLGTTYLNQFNILETFANEARKSIEQVDEHIQLGKLIGSDVFYIGREEGSSPVRLVTDPGTRYPAYASAIGKIQLSKFNYEELKTVYPEGEFERKTEFTVRNVDELWKQIEHAKKNGFVIEEQEGAQGFYCVAAPVFNQSNEIEYGVSFTMTEHSWKNKKTLATEEIIKLANKLSENGGSFSVSRGGN</sequence>
<dbReference type="Gene3D" id="3.30.450.40">
    <property type="match status" value="1"/>
</dbReference>
<feature type="domain" description="HTH iclR-type" evidence="4">
    <location>
        <begin position="8"/>
        <end position="69"/>
    </location>
</feature>
<dbReference type="InterPro" id="IPR029016">
    <property type="entry name" value="GAF-like_dom_sf"/>
</dbReference>
<comment type="caution">
    <text evidence="6">The sequence shown here is derived from an EMBL/GenBank/DDBJ whole genome shotgun (WGS) entry which is preliminary data.</text>
</comment>
<dbReference type="PANTHER" id="PTHR30136:SF24">
    <property type="entry name" value="HTH-TYPE TRANSCRIPTIONAL REPRESSOR ALLR"/>
    <property type="match status" value="1"/>
</dbReference>
<dbReference type="Pfam" id="PF01614">
    <property type="entry name" value="IclR_C"/>
    <property type="match status" value="1"/>
</dbReference>
<dbReference type="RefSeq" id="WP_215064676.1">
    <property type="nucleotide sequence ID" value="NZ_BSKO01000001.1"/>
</dbReference>
<dbReference type="InterPro" id="IPR005471">
    <property type="entry name" value="Tscrpt_reg_IclR_N"/>
</dbReference>
<dbReference type="Pfam" id="PF09339">
    <property type="entry name" value="HTH_IclR"/>
    <property type="match status" value="1"/>
</dbReference>
<feature type="domain" description="IclR-ED" evidence="5">
    <location>
        <begin position="70"/>
        <end position="252"/>
    </location>
</feature>
<evidence type="ECO:0000313" key="6">
    <source>
        <dbReference type="EMBL" id="GLO67567.1"/>
    </source>
</evidence>
<dbReference type="EMBL" id="BSKO01000001">
    <property type="protein sequence ID" value="GLO67567.1"/>
    <property type="molecule type" value="Genomic_DNA"/>
</dbReference>
<evidence type="ECO:0000256" key="1">
    <source>
        <dbReference type="ARBA" id="ARBA00023015"/>
    </source>
</evidence>
<proteinExistence type="predicted"/>
<evidence type="ECO:0000256" key="3">
    <source>
        <dbReference type="ARBA" id="ARBA00023163"/>
    </source>
</evidence>